<gene>
    <name evidence="2" type="primary">yciC</name>
    <name evidence="2" type="ORF">RS84_00925</name>
</gene>
<comment type="caution">
    <text evidence="2">The sequence shown here is derived from an EMBL/GenBank/DDBJ whole genome shotgun (WGS) entry which is preliminary data.</text>
</comment>
<feature type="domain" description="CobW C-terminal" evidence="1">
    <location>
        <begin position="208"/>
        <end position="309"/>
    </location>
</feature>
<dbReference type="PANTHER" id="PTHR43603:SF1">
    <property type="entry name" value="ZINC-REGULATED GTPASE METALLOPROTEIN ACTIVATOR 1"/>
    <property type="match status" value="1"/>
</dbReference>
<dbReference type="InterPro" id="IPR027417">
    <property type="entry name" value="P-loop_NTPase"/>
</dbReference>
<name>A0A0M2HWE3_9MICO</name>
<dbReference type="PANTHER" id="PTHR43603">
    <property type="entry name" value="COBW DOMAIN-CONTAINING PROTEIN DDB_G0274527"/>
    <property type="match status" value="1"/>
</dbReference>
<dbReference type="SMART" id="SM00833">
    <property type="entry name" value="CobW_C"/>
    <property type="match status" value="1"/>
</dbReference>
<dbReference type="EMBL" id="JYJB01000006">
    <property type="protein sequence ID" value="KJL48758.1"/>
    <property type="molecule type" value="Genomic_DNA"/>
</dbReference>
<dbReference type="InterPro" id="IPR011629">
    <property type="entry name" value="CobW-like_C"/>
</dbReference>
<protein>
    <submittedName>
        <fullName evidence="2">Putative metal chaperone YciC</fullName>
    </submittedName>
</protein>
<dbReference type="InterPro" id="IPR051927">
    <property type="entry name" value="Zn_Chap_cDPG_Synth"/>
</dbReference>
<dbReference type="OrthoDB" id="9808822at2"/>
<keyword evidence="3" id="KW-1185">Reference proteome</keyword>
<sequence length="340" mass="36992">MDAVNVVAVVGGCAPERRRYARRLALADGRMLVPATALTLTPDPAEMAATLSRRAEPASGAVVEFTADIDATALIGALTHPESGIRLTGLVCVVDATHLLDDLNRPDHIRTRSPRAVSDLTAIALLTAMQLEYASSIVLVNWAALETPRLSLTMALISHLSPRARLRLHREGIEVLEDQATYSSAQERPGWIGILNSDFAPHMTDRRVSALRYEHVRPLHPARLAALLDRIERGEFGLVIRSAGFCRLATRPQATVRWEHVGRTISLFPLEEDGRIDDGGELLAIGQELAIIGVDLRLAALRAAFDDAALSDGELAAGPRLWSTFPDPFPAWRSVPDHSD</sequence>
<evidence type="ECO:0000313" key="3">
    <source>
        <dbReference type="Proteomes" id="UP000033900"/>
    </source>
</evidence>
<dbReference type="Gene3D" id="3.40.50.300">
    <property type="entry name" value="P-loop containing nucleotide triphosphate hydrolases"/>
    <property type="match status" value="1"/>
</dbReference>
<dbReference type="RefSeq" id="WP_045256568.1">
    <property type="nucleotide sequence ID" value="NZ_JYJB01000006.1"/>
</dbReference>
<proteinExistence type="predicted"/>
<dbReference type="PATRIC" id="fig|273678.4.peg.921"/>
<organism evidence="2 3">
    <name type="scientific">Microbacterium hydrocarbonoxydans</name>
    <dbReference type="NCBI Taxonomy" id="273678"/>
    <lineage>
        <taxon>Bacteria</taxon>
        <taxon>Bacillati</taxon>
        <taxon>Actinomycetota</taxon>
        <taxon>Actinomycetes</taxon>
        <taxon>Micrococcales</taxon>
        <taxon>Microbacteriaceae</taxon>
        <taxon>Microbacterium</taxon>
    </lineage>
</organism>
<dbReference type="AlphaFoldDB" id="A0A0M2HWE3"/>
<dbReference type="Pfam" id="PF07683">
    <property type="entry name" value="CobW_C"/>
    <property type="match status" value="1"/>
</dbReference>
<reference evidence="2 3" key="1">
    <citation type="submission" date="2015-02" db="EMBL/GenBank/DDBJ databases">
        <title>Draft genome sequences of ten Microbacterium spp. with emphasis on heavy metal contaminated environments.</title>
        <authorList>
            <person name="Corretto E."/>
        </authorList>
    </citation>
    <scope>NUCLEOTIDE SEQUENCE [LARGE SCALE GENOMIC DNA]</scope>
    <source>
        <strain evidence="2 3">SA35</strain>
    </source>
</reference>
<dbReference type="Proteomes" id="UP000033900">
    <property type="component" value="Unassembled WGS sequence"/>
</dbReference>
<evidence type="ECO:0000313" key="2">
    <source>
        <dbReference type="EMBL" id="KJL48758.1"/>
    </source>
</evidence>
<dbReference type="SUPFAM" id="SSF90002">
    <property type="entry name" value="Hypothetical protein YjiA, C-terminal domain"/>
    <property type="match status" value="1"/>
</dbReference>
<accession>A0A0M2HWE3</accession>
<dbReference type="STRING" id="273678.RS84_00925"/>
<evidence type="ECO:0000259" key="1">
    <source>
        <dbReference type="SMART" id="SM00833"/>
    </source>
</evidence>